<sequence length="400" mass="45618">MSDFTVEKYDWNLKSHRAMYTDSCTYPNALKSPESRHSWACGDSKNRRKLTNKFVQTSGLHGVKYLCPRRKITWIFKLLLRILFVVCFLLMIGNLNFLVQESFVEESTYMTSVKKNIKAGEEADPDYFPTYPAITVCRKPPYKTDFNRSYMGLVEYAFLSLGFPMVSFTPKEISMVSEMAMFVNDTSELNNATLAFMDHLITLESRFQNMKSKPLFNLTHFIIEHSINCSEFFSRCLAMVHPLNCCAIFQPVLTSFGLCYTMKDSHILKELSIDSPIERPFIMDLLSPPHPGKGVEEGFSVFLTDPLYSVSSFQEDERQKIVSGYSTTISVQLVKKQRTALHTAWHGLSNNCPVMPGDSRTERFTSTMCDQFVTANVLKRTCNCTSLVTLGKSSHLQCSL</sequence>
<keyword evidence="11 12" id="KW-0407">Ion channel</keyword>
<dbReference type="Pfam" id="PF00858">
    <property type="entry name" value="ASC"/>
    <property type="match status" value="1"/>
</dbReference>
<comment type="subcellular location">
    <subcellularLocation>
        <location evidence="1">Membrane</location>
        <topology evidence="1">Multi-pass membrane protein</topology>
    </subcellularLocation>
</comment>
<keyword evidence="8 12" id="KW-0406">Ion transport</keyword>
<dbReference type="AlphaFoldDB" id="A0A4Y2EQY1"/>
<name>A0A4Y2EQY1_ARAVE</name>
<dbReference type="GO" id="GO:0005886">
    <property type="term" value="C:plasma membrane"/>
    <property type="evidence" value="ECO:0007669"/>
    <property type="project" value="TreeGrafter"/>
</dbReference>
<evidence type="ECO:0000256" key="2">
    <source>
        <dbReference type="ARBA" id="ARBA00007193"/>
    </source>
</evidence>
<gene>
    <name evidence="14" type="ORF">AVEN_50429_1</name>
</gene>
<evidence type="ECO:0000256" key="4">
    <source>
        <dbReference type="ARBA" id="ARBA00022461"/>
    </source>
</evidence>
<evidence type="ECO:0000313" key="15">
    <source>
        <dbReference type="Proteomes" id="UP000499080"/>
    </source>
</evidence>
<keyword evidence="6 13" id="KW-1133">Transmembrane helix</keyword>
<evidence type="ECO:0000256" key="3">
    <source>
        <dbReference type="ARBA" id="ARBA00022448"/>
    </source>
</evidence>
<protein>
    <recommendedName>
        <fullName evidence="16">Sodium channel protein Nach</fullName>
    </recommendedName>
</protein>
<evidence type="ECO:0000256" key="9">
    <source>
        <dbReference type="ARBA" id="ARBA00023136"/>
    </source>
</evidence>
<evidence type="ECO:0000256" key="13">
    <source>
        <dbReference type="SAM" id="Phobius"/>
    </source>
</evidence>
<organism evidence="14 15">
    <name type="scientific">Araneus ventricosus</name>
    <name type="common">Orbweaver spider</name>
    <name type="synonym">Epeira ventricosa</name>
    <dbReference type="NCBI Taxonomy" id="182803"/>
    <lineage>
        <taxon>Eukaryota</taxon>
        <taxon>Metazoa</taxon>
        <taxon>Ecdysozoa</taxon>
        <taxon>Arthropoda</taxon>
        <taxon>Chelicerata</taxon>
        <taxon>Arachnida</taxon>
        <taxon>Araneae</taxon>
        <taxon>Araneomorphae</taxon>
        <taxon>Entelegynae</taxon>
        <taxon>Araneoidea</taxon>
        <taxon>Araneidae</taxon>
        <taxon>Araneus</taxon>
    </lineage>
</organism>
<evidence type="ECO:0000313" key="14">
    <source>
        <dbReference type="EMBL" id="GBM31643.1"/>
    </source>
</evidence>
<evidence type="ECO:0000256" key="12">
    <source>
        <dbReference type="RuleBase" id="RU000679"/>
    </source>
</evidence>
<keyword evidence="4 12" id="KW-0894">Sodium channel</keyword>
<dbReference type="InterPro" id="IPR001873">
    <property type="entry name" value="ENaC"/>
</dbReference>
<reference evidence="14 15" key="1">
    <citation type="journal article" date="2019" name="Sci. Rep.">
        <title>Orb-weaving spider Araneus ventricosus genome elucidates the spidroin gene catalogue.</title>
        <authorList>
            <person name="Kono N."/>
            <person name="Nakamura H."/>
            <person name="Ohtoshi R."/>
            <person name="Moran D.A.P."/>
            <person name="Shinohara A."/>
            <person name="Yoshida Y."/>
            <person name="Fujiwara M."/>
            <person name="Mori M."/>
            <person name="Tomita M."/>
            <person name="Arakawa K."/>
        </authorList>
    </citation>
    <scope>NUCLEOTIDE SEQUENCE [LARGE SCALE GENOMIC DNA]</scope>
</reference>
<comment type="caution">
    <text evidence="14">The sequence shown here is derived from an EMBL/GenBank/DDBJ whole genome shotgun (WGS) entry which is preliminary data.</text>
</comment>
<feature type="transmembrane region" description="Helical" evidence="13">
    <location>
        <begin position="78"/>
        <end position="99"/>
    </location>
</feature>
<evidence type="ECO:0000256" key="1">
    <source>
        <dbReference type="ARBA" id="ARBA00004141"/>
    </source>
</evidence>
<evidence type="ECO:0000256" key="11">
    <source>
        <dbReference type="ARBA" id="ARBA00023303"/>
    </source>
</evidence>
<evidence type="ECO:0000256" key="7">
    <source>
        <dbReference type="ARBA" id="ARBA00023053"/>
    </source>
</evidence>
<keyword evidence="5 12" id="KW-0812">Transmembrane</keyword>
<proteinExistence type="inferred from homology"/>
<dbReference type="Proteomes" id="UP000499080">
    <property type="component" value="Unassembled WGS sequence"/>
</dbReference>
<evidence type="ECO:0008006" key="16">
    <source>
        <dbReference type="Google" id="ProtNLM"/>
    </source>
</evidence>
<dbReference type="PANTHER" id="PTHR11690:SF300">
    <property type="entry name" value="PICKPOCKET PROTEIN 19"/>
    <property type="match status" value="1"/>
</dbReference>
<evidence type="ECO:0000256" key="8">
    <source>
        <dbReference type="ARBA" id="ARBA00023065"/>
    </source>
</evidence>
<dbReference type="PANTHER" id="PTHR11690">
    <property type="entry name" value="AMILORIDE-SENSITIVE SODIUM CHANNEL-RELATED"/>
    <property type="match status" value="1"/>
</dbReference>
<comment type="similarity">
    <text evidence="2 12">Belongs to the amiloride-sensitive sodium channel (TC 1.A.6) family.</text>
</comment>
<keyword evidence="10 12" id="KW-0739">Sodium transport</keyword>
<dbReference type="GO" id="GO:0015280">
    <property type="term" value="F:ligand-gated sodium channel activity"/>
    <property type="evidence" value="ECO:0007669"/>
    <property type="project" value="TreeGrafter"/>
</dbReference>
<evidence type="ECO:0000256" key="6">
    <source>
        <dbReference type="ARBA" id="ARBA00022989"/>
    </source>
</evidence>
<evidence type="ECO:0000256" key="5">
    <source>
        <dbReference type="ARBA" id="ARBA00022692"/>
    </source>
</evidence>
<keyword evidence="3 12" id="KW-0813">Transport</keyword>
<keyword evidence="15" id="KW-1185">Reference proteome</keyword>
<accession>A0A4Y2EQY1</accession>
<evidence type="ECO:0000256" key="10">
    <source>
        <dbReference type="ARBA" id="ARBA00023201"/>
    </source>
</evidence>
<keyword evidence="7" id="KW-0915">Sodium</keyword>
<keyword evidence="9 13" id="KW-0472">Membrane</keyword>
<dbReference type="EMBL" id="BGPR01000689">
    <property type="protein sequence ID" value="GBM31643.1"/>
    <property type="molecule type" value="Genomic_DNA"/>
</dbReference>
<dbReference type="OrthoDB" id="6436813at2759"/>